<proteinExistence type="predicted"/>
<protein>
    <submittedName>
        <fullName evidence="1">Uncharacterized protein</fullName>
    </submittedName>
</protein>
<evidence type="ECO:0000313" key="2">
    <source>
        <dbReference type="Proteomes" id="UP000287746"/>
    </source>
</evidence>
<sequence>MPMSVLLVLAFTLQAGGGDAAMQAYREKTRAIIPCKTTGDPDEVTICALREADKKYRVPFVSVRAADNVPAQTERVLEDVMFQCGVSGPFLTQCGGMVGVTVGVGFDGKVMRKREPAP</sequence>
<accession>A0A430FZH6</accession>
<organism evidence="1 2">
    <name type="scientific">Sphingomonas koreensis</name>
    <dbReference type="NCBI Taxonomy" id="93064"/>
    <lineage>
        <taxon>Bacteria</taxon>
        <taxon>Pseudomonadati</taxon>
        <taxon>Pseudomonadota</taxon>
        <taxon>Alphaproteobacteria</taxon>
        <taxon>Sphingomonadales</taxon>
        <taxon>Sphingomonadaceae</taxon>
        <taxon>Sphingomonas</taxon>
    </lineage>
</organism>
<gene>
    <name evidence="1" type="ORF">DAH66_17820</name>
</gene>
<reference evidence="1 2" key="1">
    <citation type="submission" date="2018-07" db="EMBL/GenBank/DDBJ databases">
        <title>Genomic and Epidemiologic Investigation of an Indolent Hospital Outbreak.</title>
        <authorList>
            <person name="Johnson R.C."/>
            <person name="Deming C."/>
            <person name="Conlan S."/>
            <person name="Zellmer C.J."/>
            <person name="Michelin A.V."/>
            <person name="Lee-Lin S."/>
            <person name="Thomas P.J."/>
            <person name="Park M."/>
            <person name="Weingarten R.A."/>
            <person name="Less J."/>
            <person name="Dekker J.P."/>
            <person name="Frank K.M."/>
            <person name="Musser K.A."/>
            <person name="Mcquiston J.R."/>
            <person name="Henderson D.K."/>
            <person name="Lau A.F."/>
            <person name="Palmore T.N."/>
            <person name="Segre J.A."/>
        </authorList>
    </citation>
    <scope>NUCLEOTIDE SEQUENCE [LARGE SCALE GENOMIC DNA]</scope>
    <source>
        <strain evidence="1 2">SK-CDC1_0717</strain>
    </source>
</reference>
<name>A0A430FZH6_9SPHN</name>
<dbReference type="AlphaFoldDB" id="A0A430FZH6"/>
<comment type="caution">
    <text evidence="1">The sequence shown here is derived from an EMBL/GenBank/DDBJ whole genome shotgun (WGS) entry which is preliminary data.</text>
</comment>
<evidence type="ECO:0000313" key="1">
    <source>
        <dbReference type="EMBL" id="RSY79070.1"/>
    </source>
</evidence>
<dbReference type="EMBL" id="QQYZ01000021">
    <property type="protein sequence ID" value="RSY79070.1"/>
    <property type="molecule type" value="Genomic_DNA"/>
</dbReference>
<dbReference type="Proteomes" id="UP000287746">
    <property type="component" value="Unassembled WGS sequence"/>
</dbReference>